<dbReference type="InterPro" id="IPR003646">
    <property type="entry name" value="SH3-like_bac-type"/>
</dbReference>
<evidence type="ECO:0000256" key="5">
    <source>
        <dbReference type="SAM" id="SignalP"/>
    </source>
</evidence>
<reference evidence="8 9" key="1">
    <citation type="submission" date="2020-11" db="EMBL/GenBank/DDBJ databases">
        <title>Draft genome sequencing of a Lachnospiraceae strain isolated from anoxic soil subjected to BSD treatment.</title>
        <authorList>
            <person name="Uek A."/>
            <person name="Tonouchi A."/>
        </authorList>
    </citation>
    <scope>NUCLEOTIDE SEQUENCE [LARGE SCALE GENOMIC DNA]</scope>
    <source>
        <strain evidence="8 9">TB5</strain>
    </source>
</reference>
<dbReference type="GO" id="GO:0008234">
    <property type="term" value="F:cysteine-type peptidase activity"/>
    <property type="evidence" value="ECO:0007669"/>
    <property type="project" value="UniProtKB-KW"/>
</dbReference>
<dbReference type="SMART" id="SM00287">
    <property type="entry name" value="SH3b"/>
    <property type="match status" value="2"/>
</dbReference>
<evidence type="ECO:0000313" key="9">
    <source>
        <dbReference type="Proteomes" id="UP000595897"/>
    </source>
</evidence>
<dbReference type="PROSITE" id="PS51935">
    <property type="entry name" value="NLPC_P60"/>
    <property type="match status" value="1"/>
</dbReference>
<evidence type="ECO:0000256" key="1">
    <source>
        <dbReference type="ARBA" id="ARBA00007074"/>
    </source>
</evidence>
<dbReference type="Pfam" id="PF08239">
    <property type="entry name" value="SH3_3"/>
    <property type="match status" value="2"/>
</dbReference>
<dbReference type="InterPro" id="IPR051202">
    <property type="entry name" value="Peptidase_C40"/>
</dbReference>
<evidence type="ECO:0000256" key="2">
    <source>
        <dbReference type="ARBA" id="ARBA00022670"/>
    </source>
</evidence>
<dbReference type="Pfam" id="PF00877">
    <property type="entry name" value="NLPC_P60"/>
    <property type="match status" value="1"/>
</dbReference>
<dbReference type="AlphaFoldDB" id="A0A7R7EM62"/>
<evidence type="ECO:0000259" key="6">
    <source>
        <dbReference type="PROSITE" id="PS51781"/>
    </source>
</evidence>
<dbReference type="KEGG" id="ahb:bsdtb5_25980"/>
<keyword evidence="3" id="KW-0378">Hydrolase</keyword>
<dbReference type="PANTHER" id="PTHR47053">
    <property type="entry name" value="MUREIN DD-ENDOPEPTIDASE MEPH-RELATED"/>
    <property type="match status" value="1"/>
</dbReference>
<evidence type="ECO:0000259" key="7">
    <source>
        <dbReference type="PROSITE" id="PS51935"/>
    </source>
</evidence>
<evidence type="ECO:0000256" key="4">
    <source>
        <dbReference type="ARBA" id="ARBA00022807"/>
    </source>
</evidence>
<dbReference type="PANTHER" id="PTHR47053:SF1">
    <property type="entry name" value="MUREIN DD-ENDOPEPTIDASE MEPH-RELATED"/>
    <property type="match status" value="1"/>
</dbReference>
<organism evidence="8 9">
    <name type="scientific">Anaeromicropila herbilytica</name>
    <dbReference type="NCBI Taxonomy" id="2785025"/>
    <lineage>
        <taxon>Bacteria</taxon>
        <taxon>Bacillati</taxon>
        <taxon>Bacillota</taxon>
        <taxon>Clostridia</taxon>
        <taxon>Lachnospirales</taxon>
        <taxon>Lachnospiraceae</taxon>
        <taxon>Anaeromicropila</taxon>
    </lineage>
</organism>
<dbReference type="InterPro" id="IPR038765">
    <property type="entry name" value="Papain-like_cys_pep_sf"/>
</dbReference>
<accession>A0A7R7EM62</accession>
<name>A0A7R7EM62_9FIRM</name>
<feature type="domain" description="NlpC/P60" evidence="7">
    <location>
        <begin position="262"/>
        <end position="382"/>
    </location>
</feature>
<evidence type="ECO:0000313" key="8">
    <source>
        <dbReference type="EMBL" id="BCN31303.1"/>
    </source>
</evidence>
<feature type="signal peptide" evidence="5">
    <location>
        <begin position="1"/>
        <end position="28"/>
    </location>
</feature>
<keyword evidence="5" id="KW-0732">Signal</keyword>
<dbReference type="InterPro" id="IPR000064">
    <property type="entry name" value="NLP_P60_dom"/>
</dbReference>
<keyword evidence="9" id="KW-1185">Reference proteome</keyword>
<dbReference type="RefSeq" id="WP_271712433.1">
    <property type="nucleotide sequence ID" value="NZ_AP024169.1"/>
</dbReference>
<proteinExistence type="inferred from homology"/>
<keyword evidence="2" id="KW-0645">Protease</keyword>
<feature type="chain" id="PRO_5032318158" evidence="5">
    <location>
        <begin position="29"/>
        <end position="382"/>
    </location>
</feature>
<dbReference type="PROSITE" id="PS51781">
    <property type="entry name" value="SH3B"/>
    <property type="match status" value="1"/>
</dbReference>
<gene>
    <name evidence="8" type="ORF">bsdtb5_25980</name>
</gene>
<feature type="domain" description="SH3b" evidence="6">
    <location>
        <begin position="101"/>
        <end position="165"/>
    </location>
</feature>
<protein>
    <submittedName>
        <fullName evidence="8">Uncharacterized protein</fullName>
    </submittedName>
</protein>
<dbReference type="Gene3D" id="3.90.1720.10">
    <property type="entry name" value="endopeptidase domain like (from Nostoc punctiforme)"/>
    <property type="match status" value="1"/>
</dbReference>
<dbReference type="Proteomes" id="UP000595897">
    <property type="component" value="Chromosome"/>
</dbReference>
<keyword evidence="4" id="KW-0788">Thiol protease</keyword>
<dbReference type="SUPFAM" id="SSF54001">
    <property type="entry name" value="Cysteine proteinases"/>
    <property type="match status" value="1"/>
</dbReference>
<comment type="similarity">
    <text evidence="1">Belongs to the peptidase C40 family.</text>
</comment>
<sequence length="382" mass="41559">MIKETLKFSTLCLVGSLIFATNVANVNAATISDDKISGEYSVAGITLSLDQYYDFTSDASRIDSTEAITKPLSFTSALTEDNQEANQDEQKKAKEIKSKYENIGIAVVDNHLNIRNKPGENEKIIGKLPKNAGCKIYKVNKDGWAKIKSGKVTGYVMSSFLATGEKASELAENVGSQVATVKDTATLRVREEKNKNSTTLTLVPEGEELEVKQVYDDWVKVTIDQDTGYVAKDYVSISYELDKAVSVQEDVEGETDTSNGVTTVRSSMISYAKQFLGNPYVWGGTSLTHGTDCSGFVMSIYSHFGYSISRTSRAQSTNGITINASNVRPGDLVFYGSGSGINHVAMYIGGGQVIHASNPRTGIKISAMYYRTPLKAVRIIND</sequence>
<dbReference type="EMBL" id="AP024169">
    <property type="protein sequence ID" value="BCN31303.1"/>
    <property type="molecule type" value="Genomic_DNA"/>
</dbReference>
<dbReference type="GO" id="GO:0006508">
    <property type="term" value="P:proteolysis"/>
    <property type="evidence" value="ECO:0007669"/>
    <property type="project" value="UniProtKB-KW"/>
</dbReference>
<evidence type="ECO:0000256" key="3">
    <source>
        <dbReference type="ARBA" id="ARBA00022801"/>
    </source>
</evidence>
<dbReference type="Gene3D" id="2.30.30.40">
    <property type="entry name" value="SH3 Domains"/>
    <property type="match status" value="2"/>
</dbReference>